<name>A0ACB9GC90_CICIN</name>
<dbReference type="Proteomes" id="UP001055811">
    <property type="component" value="Linkage Group LG02"/>
</dbReference>
<accession>A0ACB9GC90</accession>
<organism evidence="1 2">
    <name type="scientific">Cichorium intybus</name>
    <name type="common">Chicory</name>
    <dbReference type="NCBI Taxonomy" id="13427"/>
    <lineage>
        <taxon>Eukaryota</taxon>
        <taxon>Viridiplantae</taxon>
        <taxon>Streptophyta</taxon>
        <taxon>Embryophyta</taxon>
        <taxon>Tracheophyta</taxon>
        <taxon>Spermatophyta</taxon>
        <taxon>Magnoliopsida</taxon>
        <taxon>eudicotyledons</taxon>
        <taxon>Gunneridae</taxon>
        <taxon>Pentapetalae</taxon>
        <taxon>asterids</taxon>
        <taxon>campanulids</taxon>
        <taxon>Asterales</taxon>
        <taxon>Asteraceae</taxon>
        <taxon>Cichorioideae</taxon>
        <taxon>Cichorieae</taxon>
        <taxon>Cichoriinae</taxon>
        <taxon>Cichorium</taxon>
    </lineage>
</organism>
<evidence type="ECO:0000313" key="2">
    <source>
        <dbReference type="Proteomes" id="UP001055811"/>
    </source>
</evidence>
<proteinExistence type="predicted"/>
<comment type="caution">
    <text evidence="1">The sequence shown here is derived from an EMBL/GenBank/DDBJ whole genome shotgun (WGS) entry which is preliminary data.</text>
</comment>
<reference evidence="2" key="1">
    <citation type="journal article" date="2022" name="Mol. Ecol. Resour.">
        <title>The genomes of chicory, endive, great burdock and yacon provide insights into Asteraceae palaeo-polyploidization history and plant inulin production.</title>
        <authorList>
            <person name="Fan W."/>
            <person name="Wang S."/>
            <person name="Wang H."/>
            <person name="Wang A."/>
            <person name="Jiang F."/>
            <person name="Liu H."/>
            <person name="Zhao H."/>
            <person name="Xu D."/>
            <person name="Zhang Y."/>
        </authorList>
    </citation>
    <scope>NUCLEOTIDE SEQUENCE [LARGE SCALE GENOMIC DNA]</scope>
    <source>
        <strain evidence="2">cv. Punajuju</strain>
    </source>
</reference>
<dbReference type="EMBL" id="CM042010">
    <property type="protein sequence ID" value="KAI3781007.1"/>
    <property type="molecule type" value="Genomic_DNA"/>
</dbReference>
<evidence type="ECO:0000313" key="1">
    <source>
        <dbReference type="EMBL" id="KAI3781007.1"/>
    </source>
</evidence>
<keyword evidence="2" id="KW-1185">Reference proteome</keyword>
<sequence length="107" mass="11667">MLLSLPSTFHSSPSGAMESVPVQKLITAFNSQRSLIVASTYKISLTGKVQRLVKGIWLKSVMSAAAQMDILYTVDQFSGESSPIILALNEKEVKGIQITSHRIENCV</sequence>
<reference evidence="1 2" key="2">
    <citation type="journal article" date="2022" name="Mol. Ecol. Resour.">
        <title>The genomes of chicory, endive, great burdock and yacon provide insights into Asteraceae paleo-polyploidization history and plant inulin production.</title>
        <authorList>
            <person name="Fan W."/>
            <person name="Wang S."/>
            <person name="Wang H."/>
            <person name="Wang A."/>
            <person name="Jiang F."/>
            <person name="Liu H."/>
            <person name="Zhao H."/>
            <person name="Xu D."/>
            <person name="Zhang Y."/>
        </authorList>
    </citation>
    <scope>NUCLEOTIDE SEQUENCE [LARGE SCALE GENOMIC DNA]</scope>
    <source>
        <strain evidence="2">cv. Punajuju</strain>
        <tissue evidence="1">Leaves</tissue>
    </source>
</reference>
<gene>
    <name evidence="1" type="ORF">L2E82_11006</name>
</gene>
<protein>
    <submittedName>
        <fullName evidence="1">Uncharacterized protein</fullName>
    </submittedName>
</protein>